<keyword evidence="2" id="KW-1185">Reference proteome</keyword>
<sequence>MAILRDLKVDDNTIIWVARIDTAICLGKKLAKYRSILSLHELHDTYPFWKYVTKKLVPYYKNLVYNEVNRANIARVWYNLSFTPSIIPNKPQAHPLKRDIPIKDKALFQQIINIKKDKKIILYQGSLLNDRNIEPLVKASVKFSDKYCLVLMGKDTDNRIAKFLQINPNLVHISWVSPPDHLYITSHAHIGVAFYDFDCLNSIYCAPNKIWEYSGFSIPIIGQKIPGLLNTVAFNSAGICVDIDFEKEITEAITKVDAKYSTYAANAKQMYDSTDFNKLVKEAIKKI</sequence>
<dbReference type="RefSeq" id="WP_134247032.1">
    <property type="nucleotide sequence ID" value="NZ_SNQI01000001.1"/>
</dbReference>
<protein>
    <submittedName>
        <fullName evidence="1">Glycosyltransferase family 1 protein</fullName>
    </submittedName>
</protein>
<name>A0A4Y8AYR0_9FLAO</name>
<evidence type="ECO:0000313" key="1">
    <source>
        <dbReference type="EMBL" id="TEW77024.1"/>
    </source>
</evidence>
<dbReference type="AlphaFoldDB" id="A0A4Y8AYR0"/>
<reference evidence="1 2" key="1">
    <citation type="journal article" date="2011" name="J. Microbiol.">
        <title>Gramella jeungdoensis sp. nov., isolated from a solar saltern in Korea.</title>
        <authorList>
            <person name="Joung Y."/>
            <person name="Kim H."/>
            <person name="Jang T."/>
            <person name="Ahn T.S."/>
            <person name="Joh K."/>
        </authorList>
    </citation>
    <scope>NUCLEOTIDE SEQUENCE [LARGE SCALE GENOMIC DNA]</scope>
    <source>
        <strain evidence="1 2">KCTC 23123</strain>
    </source>
</reference>
<keyword evidence="1" id="KW-0808">Transferase</keyword>
<proteinExistence type="predicted"/>
<dbReference type="Proteomes" id="UP000298517">
    <property type="component" value="Unassembled WGS sequence"/>
</dbReference>
<gene>
    <name evidence="1" type="ORF">E2488_04030</name>
</gene>
<comment type="caution">
    <text evidence="1">The sequence shown here is derived from an EMBL/GenBank/DDBJ whole genome shotgun (WGS) entry which is preliminary data.</text>
</comment>
<dbReference type="SUPFAM" id="SSF53756">
    <property type="entry name" value="UDP-Glycosyltransferase/glycogen phosphorylase"/>
    <property type="match status" value="1"/>
</dbReference>
<organism evidence="1 2">
    <name type="scientific">Gramella jeungdoensis</name>
    <dbReference type="NCBI Taxonomy" id="708091"/>
    <lineage>
        <taxon>Bacteria</taxon>
        <taxon>Pseudomonadati</taxon>
        <taxon>Bacteroidota</taxon>
        <taxon>Flavobacteriia</taxon>
        <taxon>Flavobacteriales</taxon>
        <taxon>Flavobacteriaceae</taxon>
        <taxon>Christiangramia</taxon>
    </lineage>
</organism>
<dbReference type="EMBL" id="SNQI01000001">
    <property type="protein sequence ID" value="TEW77024.1"/>
    <property type="molecule type" value="Genomic_DNA"/>
</dbReference>
<dbReference type="GO" id="GO:0016740">
    <property type="term" value="F:transferase activity"/>
    <property type="evidence" value="ECO:0007669"/>
    <property type="project" value="UniProtKB-KW"/>
</dbReference>
<dbReference type="OrthoDB" id="9813214at2"/>
<evidence type="ECO:0000313" key="2">
    <source>
        <dbReference type="Proteomes" id="UP000298517"/>
    </source>
</evidence>
<dbReference type="Gene3D" id="3.40.50.2000">
    <property type="entry name" value="Glycogen Phosphorylase B"/>
    <property type="match status" value="1"/>
</dbReference>
<accession>A0A4Y8AYR0</accession>